<proteinExistence type="inferred from homology"/>
<comment type="caution">
    <text evidence="6">The sequence shown here is derived from an EMBL/GenBank/DDBJ whole genome shotgun (WGS) entry which is preliminary data.</text>
</comment>
<comment type="similarity">
    <text evidence="2">Belongs to the RER1 family.</text>
</comment>
<dbReference type="Pfam" id="PF03248">
    <property type="entry name" value="Rer1"/>
    <property type="match status" value="1"/>
</dbReference>
<dbReference type="InParanoid" id="A0A3R7GR28"/>
<keyword evidence="3" id="KW-0812">Transmembrane</keyword>
<keyword evidence="5" id="KW-0472">Membrane</keyword>
<dbReference type="InterPro" id="IPR004932">
    <property type="entry name" value="Rer1"/>
</dbReference>
<reference evidence="6 7" key="2">
    <citation type="journal article" date="2021" name="Genomics">
        <title>High-quality reference genome for Clonorchis sinensis.</title>
        <authorList>
            <person name="Young N.D."/>
            <person name="Stroehlein A.J."/>
            <person name="Kinkar L."/>
            <person name="Wang T."/>
            <person name="Sohn W.M."/>
            <person name="Chang B.C.H."/>
            <person name="Kaur P."/>
            <person name="Weisz D."/>
            <person name="Dudchenko O."/>
            <person name="Aiden E.L."/>
            <person name="Korhonen P.K."/>
            <person name="Gasser R.B."/>
        </authorList>
    </citation>
    <scope>NUCLEOTIDE SEQUENCE [LARGE SCALE GENOMIC DNA]</scope>
    <source>
        <strain evidence="6">Cs-k2</strain>
    </source>
</reference>
<comment type="subcellular location">
    <subcellularLocation>
        <location evidence="1">Membrane</location>
        <topology evidence="1">Multi-pass membrane protein</topology>
    </subcellularLocation>
</comment>
<accession>A0A3R7GR28</accession>
<evidence type="ECO:0000256" key="1">
    <source>
        <dbReference type="ARBA" id="ARBA00004141"/>
    </source>
</evidence>
<evidence type="ECO:0000256" key="5">
    <source>
        <dbReference type="ARBA" id="ARBA00023136"/>
    </source>
</evidence>
<dbReference type="PANTHER" id="PTHR10743:SF0">
    <property type="entry name" value="PROTEIN RER1"/>
    <property type="match status" value="1"/>
</dbReference>
<dbReference type="EMBL" id="NIRI02000042">
    <property type="protein sequence ID" value="KAG5448678.1"/>
    <property type="molecule type" value="Genomic_DNA"/>
</dbReference>
<organism evidence="6 7">
    <name type="scientific">Clonorchis sinensis</name>
    <name type="common">Chinese liver fluke</name>
    <dbReference type="NCBI Taxonomy" id="79923"/>
    <lineage>
        <taxon>Eukaryota</taxon>
        <taxon>Metazoa</taxon>
        <taxon>Spiralia</taxon>
        <taxon>Lophotrochozoa</taxon>
        <taxon>Platyhelminthes</taxon>
        <taxon>Trematoda</taxon>
        <taxon>Digenea</taxon>
        <taxon>Opisthorchiida</taxon>
        <taxon>Opisthorchiata</taxon>
        <taxon>Opisthorchiidae</taxon>
        <taxon>Clonorchis</taxon>
    </lineage>
</organism>
<evidence type="ECO:0000313" key="7">
    <source>
        <dbReference type="Proteomes" id="UP000286415"/>
    </source>
</evidence>
<name>A0A3R7GR28_CLOSI</name>
<protein>
    <submittedName>
        <fullName evidence="6">Retention in endoplasmic reticulum protein 1</fullName>
    </submittedName>
</protein>
<sequence>MYFVTLIKVPEEWGMSIVIPIFKKGTRTRLVAGPTMVVFLDLKAAFDSLDRQVLWQCLWNTGKLSEFTTSSVLPGRFLGSDACKVLLQDWFVYLDSCITSGGLAKDNISIRIGKARAVFVNLWLKGRVYNAAKPSRCAPRTPKDYRCLRSIARVWWKHRISNPESTDFLEGFFSHNHAKGGNEIEEVNDLAAKYESHYRGTQLRYSLSSPPMGTPRRATSMFRDIVRHAPVVPSIIIISCKKPRTCRTVLVAPSVALMHPGYCIQCIAPSHSPHLTLPAPASNAQLTTPPPQIIGELNRGSYNHCTRSHPMDYYSSGPPPNTVEPPKLVKQIQQTHRQFLDSVTPYVVARWIATGTLFALYILRVCLVQGYHVVSYALGIFLLNRLIGFISPKIDPETDPTGNTVLPTTSSEDFRPFIRRLPELVFWHTCTVAIALSLLCTAFEFLDVPVFWPILVLYFLLLFYLTMKRQIMHMIKYHYLPFTYGKPRHHSSTAGHR</sequence>
<evidence type="ECO:0000256" key="2">
    <source>
        <dbReference type="ARBA" id="ARBA00006070"/>
    </source>
</evidence>
<reference evidence="6 7" key="1">
    <citation type="journal article" date="2018" name="Biotechnol. Adv.">
        <title>Improved genomic resources and new bioinformatic workflow for the carcinogenic parasite Clonorchis sinensis: Biotechnological implications.</title>
        <authorList>
            <person name="Wang D."/>
            <person name="Korhonen P.K."/>
            <person name="Gasser R.B."/>
            <person name="Young N.D."/>
        </authorList>
    </citation>
    <scope>NUCLEOTIDE SEQUENCE [LARGE SCALE GENOMIC DNA]</scope>
    <source>
        <strain evidence="6">Cs-k2</strain>
    </source>
</reference>
<dbReference type="Proteomes" id="UP000286415">
    <property type="component" value="Unassembled WGS sequence"/>
</dbReference>
<keyword evidence="7" id="KW-1185">Reference proteome</keyword>
<dbReference type="PANTHER" id="PTHR10743">
    <property type="entry name" value="PROTEIN RER1"/>
    <property type="match status" value="1"/>
</dbReference>
<gene>
    <name evidence="6" type="ORF">CSKR_104105</name>
</gene>
<evidence type="ECO:0000313" key="6">
    <source>
        <dbReference type="EMBL" id="KAG5448678.1"/>
    </source>
</evidence>
<dbReference type="AlphaFoldDB" id="A0A3R7GR28"/>
<dbReference type="GO" id="GO:0006890">
    <property type="term" value="P:retrograde vesicle-mediated transport, Golgi to endoplasmic reticulum"/>
    <property type="evidence" value="ECO:0007669"/>
    <property type="project" value="TreeGrafter"/>
</dbReference>
<dbReference type="OrthoDB" id="448250at2759"/>
<evidence type="ECO:0000256" key="4">
    <source>
        <dbReference type="ARBA" id="ARBA00022989"/>
    </source>
</evidence>
<dbReference type="STRING" id="79923.A0A3R7GR28"/>
<dbReference type="GO" id="GO:0005783">
    <property type="term" value="C:endoplasmic reticulum"/>
    <property type="evidence" value="ECO:0007669"/>
    <property type="project" value="GOC"/>
</dbReference>
<dbReference type="GO" id="GO:0006621">
    <property type="term" value="P:protein retention in ER lumen"/>
    <property type="evidence" value="ECO:0007669"/>
    <property type="project" value="TreeGrafter"/>
</dbReference>
<keyword evidence="4" id="KW-1133">Transmembrane helix</keyword>
<dbReference type="GO" id="GO:0000139">
    <property type="term" value="C:Golgi membrane"/>
    <property type="evidence" value="ECO:0007669"/>
    <property type="project" value="TreeGrafter"/>
</dbReference>
<evidence type="ECO:0000256" key="3">
    <source>
        <dbReference type="ARBA" id="ARBA00022692"/>
    </source>
</evidence>